<sequence length="360" mass="36166">MRTNRTPALAAVAALALTGLTACSTAKQATSDAAHAAAQAASALPADALAALGLANTHLQSQNSAKVTATIRMPGAATAETMKGAMAWDSGMRFTGDVTGAPGMAALSTDGSLPAVIVGGAIYMKVSNPTALAQTGGKSWMKLDFAEIAALSRNPQASSLGGGMDSALKQISPVQTVRALTGDKGVRSVGRETMDGQATTHYSGHLTLDQMLAAIPGLTGAQRQTLGKADTSIGLTGEDVDIWLNERALPVRVQEHTVTQKGDLDIDRHFADYGVPVSVTLPNSADTFDLAAALKAAAGGVGGHGPAPVRATPGQGAGRQPSGGSSVAAAPASGSASRARSRAVIGRSPPCSRRSESALP</sequence>
<dbReference type="EMBL" id="QKYN01000192">
    <property type="protein sequence ID" value="RAG80854.1"/>
    <property type="molecule type" value="Genomic_DNA"/>
</dbReference>
<name>A0A2X0I7B4_9ACTN</name>
<feature type="compositionally biased region" description="Low complexity" evidence="1">
    <location>
        <begin position="322"/>
        <end position="348"/>
    </location>
</feature>
<reference evidence="3 4" key="1">
    <citation type="submission" date="2018-06" db="EMBL/GenBank/DDBJ databases">
        <title>Streptacidiphilus pinicola sp. nov., isolated from pine grove soil.</title>
        <authorList>
            <person name="Roh S.G."/>
            <person name="Park S."/>
            <person name="Kim M.-K."/>
            <person name="Yun B.-R."/>
            <person name="Park J."/>
            <person name="Kim M.J."/>
            <person name="Kim Y.S."/>
            <person name="Kim S.B."/>
        </authorList>
    </citation>
    <scope>NUCLEOTIDE SEQUENCE [LARGE SCALE GENOMIC DNA]</scope>
    <source>
        <strain evidence="3 4">MMS16-CNU450</strain>
    </source>
</reference>
<feature type="chain" id="PRO_5039323088" description="LppX_LprAFG lipoprotein" evidence="2">
    <location>
        <begin position="27"/>
        <end position="360"/>
    </location>
</feature>
<dbReference type="InterPro" id="IPR029046">
    <property type="entry name" value="LolA/LolB/LppX"/>
</dbReference>
<evidence type="ECO:0000256" key="2">
    <source>
        <dbReference type="SAM" id="SignalP"/>
    </source>
</evidence>
<protein>
    <recommendedName>
        <fullName evidence="5">LppX_LprAFG lipoprotein</fullName>
    </recommendedName>
</protein>
<dbReference type="OrthoDB" id="3369896at2"/>
<proteinExistence type="predicted"/>
<gene>
    <name evidence="3" type="ORF">DN069_35975</name>
</gene>
<dbReference type="Proteomes" id="UP000248889">
    <property type="component" value="Unassembled WGS sequence"/>
</dbReference>
<feature type="signal peptide" evidence="2">
    <location>
        <begin position="1"/>
        <end position="26"/>
    </location>
</feature>
<accession>A0A2X0I7B4</accession>
<dbReference type="Gene3D" id="2.50.20.20">
    <property type="match status" value="1"/>
</dbReference>
<evidence type="ECO:0000256" key="1">
    <source>
        <dbReference type="SAM" id="MobiDB-lite"/>
    </source>
</evidence>
<dbReference type="PROSITE" id="PS51257">
    <property type="entry name" value="PROKAR_LIPOPROTEIN"/>
    <property type="match status" value="1"/>
</dbReference>
<comment type="caution">
    <text evidence="3">The sequence shown here is derived from an EMBL/GenBank/DDBJ whole genome shotgun (WGS) entry which is preliminary data.</text>
</comment>
<evidence type="ECO:0000313" key="4">
    <source>
        <dbReference type="Proteomes" id="UP000248889"/>
    </source>
</evidence>
<dbReference type="RefSeq" id="WP_111507467.1">
    <property type="nucleotide sequence ID" value="NZ_QKYN01000192.1"/>
</dbReference>
<feature type="region of interest" description="Disordered" evidence="1">
    <location>
        <begin position="299"/>
        <end position="360"/>
    </location>
</feature>
<keyword evidence="4" id="KW-1185">Reference proteome</keyword>
<evidence type="ECO:0008006" key="5">
    <source>
        <dbReference type="Google" id="ProtNLM"/>
    </source>
</evidence>
<dbReference type="AlphaFoldDB" id="A0A2X0I7B4"/>
<evidence type="ECO:0000313" key="3">
    <source>
        <dbReference type="EMBL" id="RAG80854.1"/>
    </source>
</evidence>
<organism evidence="3 4">
    <name type="scientific">Streptacidiphilus pinicola</name>
    <dbReference type="NCBI Taxonomy" id="2219663"/>
    <lineage>
        <taxon>Bacteria</taxon>
        <taxon>Bacillati</taxon>
        <taxon>Actinomycetota</taxon>
        <taxon>Actinomycetes</taxon>
        <taxon>Kitasatosporales</taxon>
        <taxon>Streptomycetaceae</taxon>
        <taxon>Streptacidiphilus</taxon>
    </lineage>
</organism>
<keyword evidence="2" id="KW-0732">Signal</keyword>
<dbReference type="SUPFAM" id="SSF89392">
    <property type="entry name" value="Prokaryotic lipoproteins and lipoprotein localization factors"/>
    <property type="match status" value="1"/>
</dbReference>